<organism evidence="3 4">
    <name type="scientific">Shewanella salipaludis</name>
    <dbReference type="NCBI Taxonomy" id="2723052"/>
    <lineage>
        <taxon>Bacteria</taxon>
        <taxon>Pseudomonadati</taxon>
        <taxon>Pseudomonadota</taxon>
        <taxon>Gammaproteobacteria</taxon>
        <taxon>Alteromonadales</taxon>
        <taxon>Shewanellaceae</taxon>
        <taxon>Shewanella</taxon>
    </lineage>
</organism>
<proteinExistence type="inferred from homology"/>
<gene>
    <name evidence="3" type="primary">amrB</name>
    <name evidence="3" type="ORF">HC757_07350</name>
</gene>
<evidence type="ECO:0000313" key="4">
    <source>
        <dbReference type="Proteomes" id="UP000737113"/>
    </source>
</evidence>
<dbReference type="PANTHER" id="PTHR11060:SF0">
    <property type="entry name" value="PROTEIN MEMO1"/>
    <property type="match status" value="1"/>
</dbReference>
<dbReference type="CDD" id="cd07361">
    <property type="entry name" value="MEMO_like"/>
    <property type="match status" value="1"/>
</dbReference>
<evidence type="ECO:0000256" key="2">
    <source>
        <dbReference type="HAMAP-Rule" id="MF_00055"/>
    </source>
</evidence>
<dbReference type="HAMAP" id="MF_00055">
    <property type="entry name" value="MEMO1"/>
    <property type="match status" value="1"/>
</dbReference>
<sequence>MKYRLPVVSGSFYPEEATELKETLASLFAGTKAETAAETPKALIVPHAGYRYSGEIAAAGYASLRGPEMGGIERVLLLGPSHRVGFEGCAIPSHQFFSTPLGDIGVDRQACAQLLEAGLVGVLDQAHQWEHSLEVQLPFLQYLLADFQIVPLVAGHCRPEIIAGILDLFAADAGTRFIISSDLSHYHSDAEARRRDGETIAKILALKPSLQPQDACGCYGINGLLSFCRRHHNKMTLIKSGNSGDVSRDKTRVVGYASFAMV</sequence>
<dbReference type="RefSeq" id="WP_169563683.1">
    <property type="nucleotide sequence ID" value="NZ_JAAXYH010000004.1"/>
</dbReference>
<dbReference type="PANTHER" id="PTHR11060">
    <property type="entry name" value="PROTEIN MEMO1"/>
    <property type="match status" value="1"/>
</dbReference>
<comment type="caution">
    <text evidence="3">The sequence shown here is derived from an EMBL/GenBank/DDBJ whole genome shotgun (WGS) entry which is preliminary data.</text>
</comment>
<dbReference type="Gene3D" id="3.40.830.10">
    <property type="entry name" value="LigB-like"/>
    <property type="match status" value="1"/>
</dbReference>
<name>A0A972JL27_9GAMM</name>
<protein>
    <recommendedName>
        <fullName evidence="2">MEMO1 family protein HC757_07350</fullName>
    </recommendedName>
</protein>
<dbReference type="InterPro" id="IPR002737">
    <property type="entry name" value="MEMO1_fam"/>
</dbReference>
<evidence type="ECO:0000256" key="1">
    <source>
        <dbReference type="ARBA" id="ARBA00006315"/>
    </source>
</evidence>
<dbReference type="Pfam" id="PF01875">
    <property type="entry name" value="Memo"/>
    <property type="match status" value="1"/>
</dbReference>
<accession>A0A972JL27</accession>
<dbReference type="NCBIfam" id="TIGR04336">
    <property type="entry name" value="AmmeMemoSam_B"/>
    <property type="match status" value="1"/>
</dbReference>
<evidence type="ECO:0000313" key="3">
    <source>
        <dbReference type="EMBL" id="NMH64987.1"/>
    </source>
</evidence>
<dbReference type="EMBL" id="JAAXYH010000004">
    <property type="protein sequence ID" value="NMH64987.1"/>
    <property type="molecule type" value="Genomic_DNA"/>
</dbReference>
<keyword evidence="4" id="KW-1185">Reference proteome</keyword>
<reference evidence="3" key="1">
    <citation type="submission" date="2020-04" db="EMBL/GenBank/DDBJ databases">
        <title>Description of Shewanella salipaludis sp. nov., isolated from a salt marsh.</title>
        <authorList>
            <person name="Park S."/>
            <person name="Yoon J.-H."/>
        </authorList>
    </citation>
    <scope>NUCLEOTIDE SEQUENCE</scope>
    <source>
        <strain evidence="3">SHSM-M6</strain>
    </source>
</reference>
<dbReference type="AlphaFoldDB" id="A0A972JL27"/>
<comment type="similarity">
    <text evidence="1 2">Belongs to the MEMO1 family.</text>
</comment>
<dbReference type="Proteomes" id="UP000737113">
    <property type="component" value="Unassembled WGS sequence"/>
</dbReference>